<dbReference type="RefSeq" id="WP_135207804.1">
    <property type="nucleotide sequence ID" value="NZ_SPVF01000173.1"/>
</dbReference>
<dbReference type="Proteomes" id="UP000298438">
    <property type="component" value="Unassembled WGS sequence"/>
</dbReference>
<evidence type="ECO:0000313" key="2">
    <source>
        <dbReference type="EMBL" id="TFW17868.1"/>
    </source>
</evidence>
<dbReference type="InterPro" id="IPR012902">
    <property type="entry name" value="N_methyl_site"/>
</dbReference>
<reference evidence="2 3" key="1">
    <citation type="submission" date="2019-03" db="EMBL/GenBank/DDBJ databases">
        <title>Draft Genome Sequence of Massilia arenosa sp. nov., a Novel Massilia Species Isolated from a Sandy-loam Maize Soil.</title>
        <authorList>
            <person name="Raths R."/>
            <person name="Peta V."/>
            <person name="Bucking H."/>
        </authorList>
    </citation>
    <scope>NUCLEOTIDE SEQUENCE [LARGE SCALE GENOMIC DNA]</scope>
    <source>
        <strain evidence="2 3">MC02</strain>
    </source>
</reference>
<proteinExistence type="predicted"/>
<feature type="transmembrane region" description="Helical" evidence="1">
    <location>
        <begin position="12"/>
        <end position="33"/>
    </location>
</feature>
<evidence type="ECO:0000256" key="1">
    <source>
        <dbReference type="SAM" id="Phobius"/>
    </source>
</evidence>
<keyword evidence="1" id="KW-1133">Transmembrane helix</keyword>
<accession>A0A4Y9SDL5</accession>
<protein>
    <submittedName>
        <fullName evidence="2">Pilus assembly protein PilW</fullName>
    </submittedName>
</protein>
<dbReference type="GO" id="GO:0043683">
    <property type="term" value="P:type IV pilus assembly"/>
    <property type="evidence" value="ECO:0007669"/>
    <property type="project" value="InterPro"/>
</dbReference>
<keyword evidence="1" id="KW-0812">Transmembrane</keyword>
<comment type="caution">
    <text evidence="2">The sequence shown here is derived from an EMBL/GenBank/DDBJ whole genome shotgun (WGS) entry which is preliminary data.</text>
</comment>
<gene>
    <name evidence="2" type="ORF">E4L96_13790</name>
</gene>
<dbReference type="Pfam" id="PF07963">
    <property type="entry name" value="N_methyl"/>
    <property type="match status" value="1"/>
</dbReference>
<name>A0A4Y9SDL5_9BURK</name>
<evidence type="ECO:0000313" key="3">
    <source>
        <dbReference type="Proteomes" id="UP000298438"/>
    </source>
</evidence>
<organism evidence="2 3">
    <name type="scientific">Zemynaea arenosa</name>
    <dbReference type="NCBI Taxonomy" id="2561931"/>
    <lineage>
        <taxon>Bacteria</taxon>
        <taxon>Pseudomonadati</taxon>
        <taxon>Pseudomonadota</taxon>
        <taxon>Betaproteobacteria</taxon>
        <taxon>Burkholderiales</taxon>
        <taxon>Oxalobacteraceae</taxon>
        <taxon>Telluria group</taxon>
        <taxon>Zemynaea</taxon>
    </lineage>
</organism>
<sequence length="396" mass="41238">MRPVPLTRPAPGFSLIELMVSILIGMIALIFATRMVTGTDEARQSALGGSDQMQNGMLAMFSISNDAAQAGWGLNDPLLVGCDTVMSDTGHYALPEVARGTGTVHPLAAAIIENNGTRPDRITLLAGSSMSGTGTMRIIANYSTGTRIDVDRVPYGFNQGDVIVAAPETAGAAQCALAQISNDTSALAPPPADQYVNIASGTSFRFNSGALGAAYSGSQARLFNLGPAGGLAFHTWSVANGLLQLRSTDLAGASAAPSTVVDNVVSIKAQYGFDTRLGAAFQPQTGLTVQRWSNTMIDADGDTVVGSAGDYQHVAALRIAVVARSRAPEKPAADGTCSATSTKPHIFATDAPDGVTAVPVDVDVDVTGDTLSWKCYRYRVFETIVPLRNAAWRPTA</sequence>
<dbReference type="InterPro" id="IPR032092">
    <property type="entry name" value="PilW"/>
</dbReference>
<dbReference type="AlphaFoldDB" id="A0A4Y9SDL5"/>
<keyword evidence="3" id="KW-1185">Reference proteome</keyword>
<dbReference type="OrthoDB" id="8533459at2"/>
<dbReference type="Pfam" id="PF16074">
    <property type="entry name" value="PilW"/>
    <property type="match status" value="1"/>
</dbReference>
<keyword evidence="1" id="KW-0472">Membrane</keyword>
<dbReference type="EMBL" id="SPVF01000173">
    <property type="protein sequence ID" value="TFW17868.1"/>
    <property type="molecule type" value="Genomic_DNA"/>
</dbReference>